<dbReference type="WBParaSite" id="SPAL_0001670525.1">
    <property type="protein sequence ID" value="SPAL_0001670525.1"/>
    <property type="gene ID" value="SPAL_0001670525"/>
</dbReference>
<name>A0A0N5CFS2_STREA</name>
<dbReference type="Proteomes" id="UP000046392">
    <property type="component" value="Unplaced"/>
</dbReference>
<protein>
    <submittedName>
        <fullName evidence="2">DUF2281 domain-containing protein</fullName>
    </submittedName>
</protein>
<evidence type="ECO:0000313" key="2">
    <source>
        <dbReference type="WBParaSite" id="SPAL_0001670525.1"/>
    </source>
</evidence>
<sequence length="75" mass="8484">MRTSQVAAHNKMIDVLDRMPQDELNGLFERIKLRSTSNTCYFDSSMNAIDVPLTVTSNSHVTLEDLFDGYDNVSD</sequence>
<reference evidence="2" key="1">
    <citation type="submission" date="2017-02" db="UniProtKB">
        <authorList>
            <consortium name="WormBaseParasite"/>
        </authorList>
    </citation>
    <scope>IDENTIFICATION</scope>
</reference>
<evidence type="ECO:0000313" key="1">
    <source>
        <dbReference type="Proteomes" id="UP000046392"/>
    </source>
</evidence>
<accession>A0A0N5CFS2</accession>
<proteinExistence type="predicted"/>
<dbReference type="AlphaFoldDB" id="A0A0N5CFS2"/>
<keyword evidence="1" id="KW-1185">Reference proteome</keyword>
<organism evidence="1 2">
    <name type="scientific">Strongyloides papillosus</name>
    <name type="common">Intestinal threadworm</name>
    <dbReference type="NCBI Taxonomy" id="174720"/>
    <lineage>
        <taxon>Eukaryota</taxon>
        <taxon>Metazoa</taxon>
        <taxon>Ecdysozoa</taxon>
        <taxon>Nematoda</taxon>
        <taxon>Chromadorea</taxon>
        <taxon>Rhabditida</taxon>
        <taxon>Tylenchina</taxon>
        <taxon>Panagrolaimomorpha</taxon>
        <taxon>Strongyloidoidea</taxon>
        <taxon>Strongyloididae</taxon>
        <taxon>Strongyloides</taxon>
    </lineage>
</organism>